<proteinExistence type="inferred from homology"/>
<accession>A0A0F6SG07</accession>
<evidence type="ECO:0000313" key="5">
    <source>
        <dbReference type="EMBL" id="AKF07864.1"/>
    </source>
</evidence>
<dbReference type="InterPro" id="IPR058625">
    <property type="entry name" value="MdtA-like_BSH"/>
</dbReference>
<gene>
    <name evidence="5" type="ORF">DB32_005013</name>
</gene>
<evidence type="ECO:0000259" key="3">
    <source>
        <dbReference type="Pfam" id="PF25954"/>
    </source>
</evidence>
<keyword evidence="6" id="KW-1185">Reference proteome</keyword>
<sequence>MLASACGASEAAAPAVAERGRLVVVEPSVSGVAEERVTMLGDVQGEVEVRVFAQVPERIRVLHVHEGDHVEAGDPIATLEADLQATGVAQAGAAVEAAASARDQLRADLERATRLAATGAIPRAQVDALAAQLRASEAQVAQVSAAHRSAGAQRARTVIRAPVTGTVALLAVQDGDMVAPTLPICSVVRTERVKVALRVTEQDWVRIREGMEVEIAPPALENVVRRGTVSRVSPVIDRMTRTAMVEVVVENADGVLRPGMVARAGVVLARREDVTMVAGRAVVMTPDTDSDHRAVVFVADGETARRRDVRIGVRYGERIEIAEGLAAGERVVIEGQHLLRDGAPIRVAGERAAAGPG</sequence>
<name>A0A0F6SG07_9BACT</name>
<dbReference type="Proteomes" id="UP000034883">
    <property type="component" value="Chromosome"/>
</dbReference>
<dbReference type="Gene3D" id="2.40.30.170">
    <property type="match status" value="1"/>
</dbReference>
<dbReference type="GO" id="GO:1990281">
    <property type="term" value="C:efflux pump complex"/>
    <property type="evidence" value="ECO:0007669"/>
    <property type="project" value="TreeGrafter"/>
</dbReference>
<comment type="similarity">
    <text evidence="1">Belongs to the membrane fusion protein (MFP) (TC 8.A.1) family.</text>
</comment>
<dbReference type="STRING" id="927083.DB32_005013"/>
<dbReference type="GO" id="GO:0015562">
    <property type="term" value="F:efflux transmembrane transporter activity"/>
    <property type="evidence" value="ECO:0007669"/>
    <property type="project" value="TreeGrafter"/>
</dbReference>
<dbReference type="InterPro" id="IPR006143">
    <property type="entry name" value="RND_pump_MFP"/>
</dbReference>
<feature type="domain" description="YknX-like C-terminal permuted SH3-like" evidence="4">
    <location>
        <begin position="291"/>
        <end position="347"/>
    </location>
</feature>
<dbReference type="Pfam" id="PF25917">
    <property type="entry name" value="BSH_RND"/>
    <property type="match status" value="1"/>
</dbReference>
<evidence type="ECO:0000259" key="2">
    <source>
        <dbReference type="Pfam" id="PF25917"/>
    </source>
</evidence>
<evidence type="ECO:0000313" key="6">
    <source>
        <dbReference type="Proteomes" id="UP000034883"/>
    </source>
</evidence>
<dbReference type="Pfam" id="PF25989">
    <property type="entry name" value="YknX_C"/>
    <property type="match status" value="1"/>
</dbReference>
<dbReference type="PANTHER" id="PTHR30469">
    <property type="entry name" value="MULTIDRUG RESISTANCE PROTEIN MDTA"/>
    <property type="match status" value="1"/>
</dbReference>
<dbReference type="Gene3D" id="2.40.50.100">
    <property type="match status" value="1"/>
</dbReference>
<dbReference type="KEGG" id="samy:DB32_005013"/>
<organism evidence="5 6">
    <name type="scientific">Sandaracinus amylolyticus</name>
    <dbReference type="NCBI Taxonomy" id="927083"/>
    <lineage>
        <taxon>Bacteria</taxon>
        <taxon>Pseudomonadati</taxon>
        <taxon>Myxococcota</taxon>
        <taxon>Polyangia</taxon>
        <taxon>Polyangiales</taxon>
        <taxon>Sandaracinaceae</taxon>
        <taxon>Sandaracinus</taxon>
    </lineage>
</organism>
<dbReference type="FunFam" id="2.40.30.170:FF:000010">
    <property type="entry name" value="Efflux RND transporter periplasmic adaptor subunit"/>
    <property type="match status" value="1"/>
</dbReference>
<reference evidence="5 6" key="1">
    <citation type="submission" date="2015-03" db="EMBL/GenBank/DDBJ databases">
        <title>Genome assembly of Sandaracinus amylolyticus DSM 53668.</title>
        <authorList>
            <person name="Sharma G."/>
            <person name="Subramanian S."/>
        </authorList>
    </citation>
    <scope>NUCLEOTIDE SEQUENCE [LARGE SCALE GENOMIC DNA]</scope>
    <source>
        <strain evidence="5 6">DSM 53668</strain>
    </source>
</reference>
<feature type="domain" description="CusB-like beta-barrel" evidence="3">
    <location>
        <begin position="195"/>
        <end position="264"/>
    </location>
</feature>
<dbReference type="EMBL" id="CP011125">
    <property type="protein sequence ID" value="AKF07864.1"/>
    <property type="molecule type" value="Genomic_DNA"/>
</dbReference>
<dbReference type="Pfam" id="PF25954">
    <property type="entry name" value="Beta-barrel_RND_2"/>
    <property type="match status" value="1"/>
</dbReference>
<evidence type="ECO:0000259" key="4">
    <source>
        <dbReference type="Pfam" id="PF25989"/>
    </source>
</evidence>
<dbReference type="AlphaFoldDB" id="A0A0F6SG07"/>
<feature type="domain" description="Multidrug resistance protein MdtA-like barrel-sandwich hybrid" evidence="2">
    <location>
        <begin position="49"/>
        <end position="179"/>
    </location>
</feature>
<dbReference type="Gene3D" id="2.40.420.20">
    <property type="match status" value="1"/>
</dbReference>
<dbReference type="Gene3D" id="1.10.287.470">
    <property type="entry name" value="Helix hairpin bin"/>
    <property type="match status" value="1"/>
</dbReference>
<protein>
    <submittedName>
        <fullName evidence="5">Putative Co/Zn/Cd efflux system membrane fusion protein</fullName>
    </submittedName>
</protein>
<dbReference type="SUPFAM" id="SSF111369">
    <property type="entry name" value="HlyD-like secretion proteins"/>
    <property type="match status" value="1"/>
</dbReference>
<evidence type="ECO:0000256" key="1">
    <source>
        <dbReference type="ARBA" id="ARBA00009477"/>
    </source>
</evidence>
<dbReference type="PANTHER" id="PTHR30469:SF15">
    <property type="entry name" value="HLYD FAMILY OF SECRETION PROTEINS"/>
    <property type="match status" value="1"/>
</dbReference>
<dbReference type="InterPro" id="IPR058792">
    <property type="entry name" value="Beta-barrel_RND_2"/>
</dbReference>
<dbReference type="InterPro" id="IPR058637">
    <property type="entry name" value="YknX-like_C"/>
</dbReference>
<dbReference type="NCBIfam" id="TIGR01730">
    <property type="entry name" value="RND_mfp"/>
    <property type="match status" value="1"/>
</dbReference>